<dbReference type="SUPFAM" id="SSF56935">
    <property type="entry name" value="Porins"/>
    <property type="match status" value="1"/>
</dbReference>
<dbReference type="EMBL" id="JBCHKQ010000001">
    <property type="protein sequence ID" value="MEM5947090.1"/>
    <property type="molecule type" value="Genomic_DNA"/>
</dbReference>
<dbReference type="InterPro" id="IPR036942">
    <property type="entry name" value="Beta-barrel_TonB_sf"/>
</dbReference>
<evidence type="ECO:0000256" key="3">
    <source>
        <dbReference type="ARBA" id="ARBA00022452"/>
    </source>
</evidence>
<keyword evidence="5" id="KW-0732">Signal</keyword>
<evidence type="ECO:0000256" key="2">
    <source>
        <dbReference type="ARBA" id="ARBA00022448"/>
    </source>
</evidence>
<dbReference type="Gene3D" id="2.170.130.10">
    <property type="entry name" value="TonB-dependent receptor, plug domain"/>
    <property type="match status" value="1"/>
</dbReference>
<proteinExistence type="inferred from homology"/>
<reference evidence="15 16" key="1">
    <citation type="submission" date="2024-03" db="EMBL/GenBank/DDBJ databases">
        <title>Ignisphaera cupida sp. nov., a hyperthermophilic hydrolytic archaeon from a hot spring of Kamchatka, and proposal of Ignisphaeraceae fam. nov.</title>
        <authorList>
            <person name="Podosokorskaya O.A."/>
            <person name="Elcheninov A.G."/>
            <person name="Maltseva A.I."/>
            <person name="Zayulina K.S."/>
            <person name="Novikov A."/>
            <person name="Merkel A.Y."/>
        </authorList>
    </citation>
    <scope>NUCLEOTIDE SEQUENCE [LARGE SCALE GENOMIC DNA]</scope>
    <source>
        <strain evidence="15 16">38H-sp</strain>
    </source>
</reference>
<dbReference type="Pfam" id="PF07715">
    <property type="entry name" value="Plug"/>
    <property type="match status" value="1"/>
</dbReference>
<evidence type="ECO:0000256" key="6">
    <source>
        <dbReference type="ARBA" id="ARBA00023077"/>
    </source>
</evidence>
<evidence type="ECO:0000256" key="5">
    <source>
        <dbReference type="ARBA" id="ARBA00022729"/>
    </source>
</evidence>
<sequence>MKRGFFYYLGLTLLFTAYYISLYAEESVEITVKASRLNEDLMDIPSSVYVIDSDDIIAINPTTVEDLFRNIPSISIKSYGALGSKKSLSIRGSSSSDVLILLDGIPLNTAWDGEASINFLPISSIDRIEILPGTMGGQYGPNAVGGVINIITKKADKKSFSINLKNLSYLPDEYYIKRSTETVKARADYTSLVDAQNLMIETSIPFYSDGTGCGFWLDITRANNGWIWYDESLNGMRGQENNAFLGYKAGGNIGLVLDNAFINVQAIGAKNNKELPGSLSWPTPESYQNDTDFSISSSLTMEKSYVDFLNLSVKTGYSFKNIEYAYDSSSSIDVHKIHSYFIDLQQGTTSFNTAKFLYGAFLKYDVVDSTKIKKNRSSGGFFFSSTYKATERFNINGNIRIDNSNDFPLSFAGDVGTLFYISGNSTLGLKTGTSYRIPSLIDLYWPGYSNSDLLPERSWDGELVYKYMKDNDYSISFSAFTRYTKDDIILDSSWIPQNLGASLISGVEISSDFSFLDNLYVEINYSFLKSFVLKDSNSNYSINNAPELIYTPEHKYGVKFSYNNGAFSLFSSLLGQSAVYTDKENTSFLDGWTVVNIGSGYKFDSGLIFDFIINNIFNTVYQTIEDYPTEPISIELSCGYSF</sequence>
<dbReference type="InterPro" id="IPR039426">
    <property type="entry name" value="TonB-dep_rcpt-like"/>
</dbReference>
<dbReference type="RefSeq" id="WP_420068543.1">
    <property type="nucleotide sequence ID" value="NZ_JBCHKQ010000001.1"/>
</dbReference>
<keyword evidence="4 10" id="KW-0812">Transmembrane</keyword>
<keyword evidence="6 11" id="KW-0798">TonB box</keyword>
<accession>A0ABU9U8U7</accession>
<dbReference type="InterPro" id="IPR037066">
    <property type="entry name" value="Plug_dom_sf"/>
</dbReference>
<keyword evidence="16" id="KW-1185">Reference proteome</keyword>
<evidence type="ECO:0000256" key="9">
    <source>
        <dbReference type="ARBA" id="ARBA00023237"/>
    </source>
</evidence>
<evidence type="ECO:0000313" key="16">
    <source>
        <dbReference type="Proteomes" id="UP001466331"/>
    </source>
</evidence>
<evidence type="ECO:0000259" key="13">
    <source>
        <dbReference type="Pfam" id="PF00593"/>
    </source>
</evidence>
<keyword evidence="2 10" id="KW-0813">Transport</keyword>
<dbReference type="PROSITE" id="PS52016">
    <property type="entry name" value="TONB_DEPENDENT_REC_3"/>
    <property type="match status" value="1"/>
</dbReference>
<evidence type="ECO:0000313" key="15">
    <source>
        <dbReference type="EMBL" id="MEM5947090.1"/>
    </source>
</evidence>
<evidence type="ECO:0000256" key="4">
    <source>
        <dbReference type="ARBA" id="ARBA00022692"/>
    </source>
</evidence>
<name>A0ABU9U8U7_9SPIR</name>
<dbReference type="InterPro" id="IPR012910">
    <property type="entry name" value="Plug_dom"/>
</dbReference>
<comment type="similarity">
    <text evidence="10 11">Belongs to the TonB-dependent receptor family.</text>
</comment>
<comment type="caution">
    <text evidence="15">The sequence shown here is derived from an EMBL/GenBank/DDBJ whole genome shotgun (WGS) entry which is preliminary data.</text>
</comment>
<feature type="transmembrane region" description="Helical" evidence="12">
    <location>
        <begin position="5"/>
        <end position="24"/>
    </location>
</feature>
<dbReference type="PANTHER" id="PTHR30069">
    <property type="entry name" value="TONB-DEPENDENT OUTER MEMBRANE RECEPTOR"/>
    <property type="match status" value="1"/>
</dbReference>
<feature type="domain" description="TonB-dependent receptor plug" evidence="14">
    <location>
        <begin position="41"/>
        <end position="147"/>
    </location>
</feature>
<gene>
    <name evidence="15" type="ORF">WKV44_00875</name>
</gene>
<keyword evidence="7 10" id="KW-0472">Membrane</keyword>
<evidence type="ECO:0000256" key="7">
    <source>
        <dbReference type="ARBA" id="ARBA00023136"/>
    </source>
</evidence>
<dbReference type="Pfam" id="PF00593">
    <property type="entry name" value="TonB_dep_Rec_b-barrel"/>
    <property type="match status" value="1"/>
</dbReference>
<keyword evidence="12" id="KW-1133">Transmembrane helix</keyword>
<comment type="subcellular location">
    <subcellularLocation>
        <location evidence="1 10">Cell outer membrane</location>
        <topology evidence="1 10">Multi-pass membrane protein</topology>
    </subcellularLocation>
</comment>
<evidence type="ECO:0000256" key="12">
    <source>
        <dbReference type="SAM" id="Phobius"/>
    </source>
</evidence>
<protein>
    <submittedName>
        <fullName evidence="15">TonB-dependent receptor</fullName>
    </submittedName>
</protein>
<dbReference type="PANTHER" id="PTHR30069:SF29">
    <property type="entry name" value="HEMOGLOBIN AND HEMOGLOBIN-HAPTOGLOBIN-BINDING PROTEIN 1-RELATED"/>
    <property type="match status" value="1"/>
</dbReference>
<dbReference type="Proteomes" id="UP001466331">
    <property type="component" value="Unassembled WGS sequence"/>
</dbReference>
<evidence type="ECO:0000256" key="10">
    <source>
        <dbReference type="PROSITE-ProRule" id="PRU01360"/>
    </source>
</evidence>
<evidence type="ECO:0000259" key="14">
    <source>
        <dbReference type="Pfam" id="PF07715"/>
    </source>
</evidence>
<evidence type="ECO:0000256" key="8">
    <source>
        <dbReference type="ARBA" id="ARBA00023170"/>
    </source>
</evidence>
<keyword evidence="8 15" id="KW-0675">Receptor</keyword>
<feature type="domain" description="TonB-dependent receptor-like beta-barrel" evidence="13">
    <location>
        <begin position="234"/>
        <end position="616"/>
    </location>
</feature>
<organism evidence="15 16">
    <name type="scientific">Rarispira pelagica</name>
    <dbReference type="NCBI Taxonomy" id="3141764"/>
    <lineage>
        <taxon>Bacteria</taxon>
        <taxon>Pseudomonadati</taxon>
        <taxon>Spirochaetota</taxon>
        <taxon>Spirochaetia</taxon>
        <taxon>Winmispirales</taxon>
        <taxon>Winmispiraceae</taxon>
        <taxon>Rarispira</taxon>
    </lineage>
</organism>
<dbReference type="Gene3D" id="2.40.170.20">
    <property type="entry name" value="TonB-dependent receptor, beta-barrel domain"/>
    <property type="match status" value="1"/>
</dbReference>
<keyword evidence="3 10" id="KW-1134">Transmembrane beta strand</keyword>
<dbReference type="InterPro" id="IPR000531">
    <property type="entry name" value="Beta-barrel_TonB"/>
</dbReference>
<keyword evidence="9 10" id="KW-0998">Cell outer membrane</keyword>
<evidence type="ECO:0000256" key="1">
    <source>
        <dbReference type="ARBA" id="ARBA00004571"/>
    </source>
</evidence>
<evidence type="ECO:0000256" key="11">
    <source>
        <dbReference type="RuleBase" id="RU003357"/>
    </source>
</evidence>